<dbReference type="PROSITE" id="PS50887">
    <property type="entry name" value="GGDEF"/>
    <property type="match status" value="1"/>
</dbReference>
<keyword evidence="1" id="KW-1133">Transmembrane helix</keyword>
<reference evidence="4" key="1">
    <citation type="submission" date="2019-11" db="EMBL/GenBank/DDBJ databases">
        <title>Isolation and characterization of two novel species in the genus Thiomicrorhabdus.</title>
        <authorList>
            <person name="Mochizuki J."/>
            <person name="Kojima H."/>
            <person name="Fukui M."/>
        </authorList>
    </citation>
    <scope>NUCLEOTIDE SEQUENCE [LARGE SCALE GENOMIC DNA]</scope>
    <source>
        <strain evidence="4">AkT22</strain>
    </source>
</reference>
<keyword evidence="1" id="KW-0472">Membrane</keyword>
<feature type="transmembrane region" description="Helical" evidence="1">
    <location>
        <begin position="271"/>
        <end position="289"/>
    </location>
</feature>
<dbReference type="EMBL" id="AP021888">
    <property type="protein sequence ID" value="BBP42639.1"/>
    <property type="molecule type" value="Genomic_DNA"/>
</dbReference>
<dbReference type="AlphaFoldDB" id="A0A6F8PKL3"/>
<keyword evidence="1" id="KW-0812">Transmembrane</keyword>
<dbReference type="RefSeq" id="WP_173290242.1">
    <property type="nucleotide sequence ID" value="NZ_AP021888.1"/>
</dbReference>
<dbReference type="InterPro" id="IPR029787">
    <property type="entry name" value="Nucleotide_cyclase"/>
</dbReference>
<evidence type="ECO:0000313" key="4">
    <source>
        <dbReference type="Proteomes" id="UP000501466"/>
    </source>
</evidence>
<dbReference type="KEGG" id="tzo:THMIRHAT_03850"/>
<feature type="transmembrane region" description="Helical" evidence="1">
    <location>
        <begin position="6"/>
        <end position="28"/>
    </location>
</feature>
<dbReference type="InterPro" id="IPR043128">
    <property type="entry name" value="Rev_trsase/Diguanyl_cyclase"/>
</dbReference>
<accession>A0A6F8PKL3</accession>
<keyword evidence="4" id="KW-1185">Reference proteome</keyword>
<dbReference type="SUPFAM" id="SSF55073">
    <property type="entry name" value="Nucleotide cyclase"/>
    <property type="match status" value="1"/>
</dbReference>
<gene>
    <name evidence="3" type="ORF">THMIRHAT_03850</name>
</gene>
<dbReference type="Gene3D" id="3.30.70.270">
    <property type="match status" value="1"/>
</dbReference>
<dbReference type="Pfam" id="PF00990">
    <property type="entry name" value="GGDEF"/>
    <property type="match status" value="1"/>
</dbReference>
<dbReference type="InterPro" id="IPR000160">
    <property type="entry name" value="GGDEF_dom"/>
</dbReference>
<dbReference type="NCBIfam" id="TIGR00254">
    <property type="entry name" value="GGDEF"/>
    <property type="match status" value="1"/>
</dbReference>
<name>A0A6F8PKL3_9GAMM</name>
<evidence type="ECO:0000313" key="3">
    <source>
        <dbReference type="EMBL" id="BBP42639.1"/>
    </source>
</evidence>
<dbReference type="PANTHER" id="PTHR46663">
    <property type="entry name" value="DIGUANYLATE CYCLASE DGCT-RELATED"/>
    <property type="match status" value="1"/>
</dbReference>
<proteinExistence type="predicted"/>
<organism evidence="3 4">
    <name type="scientific">Thiosulfativibrio zosterae</name>
    <dbReference type="NCBI Taxonomy" id="2675053"/>
    <lineage>
        <taxon>Bacteria</taxon>
        <taxon>Pseudomonadati</taxon>
        <taxon>Pseudomonadota</taxon>
        <taxon>Gammaproteobacteria</taxon>
        <taxon>Thiotrichales</taxon>
        <taxon>Piscirickettsiaceae</taxon>
        <taxon>Thiosulfativibrio</taxon>
    </lineage>
</organism>
<dbReference type="Proteomes" id="UP000501466">
    <property type="component" value="Chromosome"/>
</dbReference>
<sequence length="475" mass="54303">MISPKGGYSSFSIIMVLFFVAVSSLLGWRAHSIVSQFEDYQKDLALKQAKATEHGVTSLLDSIRNRMVAVALDQFFMVNIRHFETDNAVQDKITARLKHYFPDMYVFSLVSEHGDLVGGDIDFLMGEVCKLETKIQADALRNKDSNTQYLPHIHATPGAFHFDMMFPVYVDKNPIIFFMSFKAELLHKVLLEQRVSANDVYLMTTTDKEDLIEVSYEGVRDHLSRDYFLSASEREDILASVNVPNSRWKVVVISNPELFQNFKHKQMIDSILLFVGFACLWVLLFMMGIQNESKRSKLLDQLDFTAHHDFLTGTANRRYLVKNIKTAIEDLRHLQEYSGLLFMDLNNFKPINDDFGHEEGDKILKMFGTRLKDSSRNNDLVARLGGDEFVVLLRHLGKDENQAYIHLTEAAHRFNENLAKPYIIDDYVHHVTASIGSLLITDVSISVDDVLKEADNLMYRAKESAKLKAVDKEAV</sequence>
<evidence type="ECO:0000259" key="2">
    <source>
        <dbReference type="PROSITE" id="PS50887"/>
    </source>
</evidence>
<dbReference type="InterPro" id="IPR052163">
    <property type="entry name" value="DGC-Regulatory_Protein"/>
</dbReference>
<dbReference type="CDD" id="cd01949">
    <property type="entry name" value="GGDEF"/>
    <property type="match status" value="1"/>
</dbReference>
<evidence type="ECO:0000256" key="1">
    <source>
        <dbReference type="SAM" id="Phobius"/>
    </source>
</evidence>
<dbReference type="PANTHER" id="PTHR46663:SF2">
    <property type="entry name" value="GGDEF DOMAIN-CONTAINING PROTEIN"/>
    <property type="match status" value="1"/>
</dbReference>
<dbReference type="SMART" id="SM00267">
    <property type="entry name" value="GGDEF"/>
    <property type="match status" value="1"/>
</dbReference>
<feature type="domain" description="GGDEF" evidence="2">
    <location>
        <begin position="336"/>
        <end position="475"/>
    </location>
</feature>
<protein>
    <recommendedName>
        <fullName evidence="2">GGDEF domain-containing protein</fullName>
    </recommendedName>
</protein>